<evidence type="ECO:0000313" key="1">
    <source>
        <dbReference type="EMBL" id="MCL6423290.1"/>
    </source>
</evidence>
<proteinExistence type="predicted"/>
<dbReference type="RefSeq" id="WP_249737374.1">
    <property type="nucleotide sequence ID" value="NZ_JAKNCJ010000002.1"/>
</dbReference>
<name>A0ABT0R0I0_9MICO</name>
<keyword evidence="2" id="KW-1185">Reference proteome</keyword>
<protein>
    <submittedName>
        <fullName evidence="1">Uncharacterized protein</fullName>
    </submittedName>
</protein>
<accession>A0ABT0R0I0</accession>
<sequence>MTTTQLSDLTRLLPSPAEDVRTAPIVAAGLLGGYSAARFTGNRPLGGVVLGLAGALAARTWVARRGPGTAAALGAVYILGFGLSHPLAKRIGAWPSVLTVTAASAAAAHVLSDGAAER</sequence>
<reference evidence="1" key="1">
    <citation type="submission" date="2022-02" db="EMBL/GenBank/DDBJ databases">
        <authorList>
            <person name="Lee M."/>
            <person name="Kim S.-J."/>
            <person name="Jung M.-Y."/>
        </authorList>
    </citation>
    <scope>NUCLEOTIDE SEQUENCE</scope>
    <source>
        <strain evidence="1">JHP9</strain>
    </source>
</reference>
<gene>
    <name evidence="1" type="ORF">Bequi_07810</name>
</gene>
<dbReference type="Proteomes" id="UP001203761">
    <property type="component" value="Unassembled WGS sequence"/>
</dbReference>
<evidence type="ECO:0000313" key="2">
    <source>
        <dbReference type="Proteomes" id="UP001203761"/>
    </source>
</evidence>
<organism evidence="1 2">
    <name type="scientific">Brachybacterium equifaecis</name>
    <dbReference type="NCBI Taxonomy" id="2910770"/>
    <lineage>
        <taxon>Bacteria</taxon>
        <taxon>Bacillati</taxon>
        <taxon>Actinomycetota</taxon>
        <taxon>Actinomycetes</taxon>
        <taxon>Micrococcales</taxon>
        <taxon>Dermabacteraceae</taxon>
        <taxon>Brachybacterium</taxon>
    </lineage>
</organism>
<dbReference type="EMBL" id="JAKNCJ010000002">
    <property type="protein sequence ID" value="MCL6423290.1"/>
    <property type="molecule type" value="Genomic_DNA"/>
</dbReference>
<comment type="caution">
    <text evidence="1">The sequence shown here is derived from an EMBL/GenBank/DDBJ whole genome shotgun (WGS) entry which is preliminary data.</text>
</comment>